<dbReference type="Proteomes" id="UP000612055">
    <property type="component" value="Unassembled WGS sequence"/>
</dbReference>
<organism evidence="1 2">
    <name type="scientific">Edaphochlamys debaryana</name>
    <dbReference type="NCBI Taxonomy" id="47281"/>
    <lineage>
        <taxon>Eukaryota</taxon>
        <taxon>Viridiplantae</taxon>
        <taxon>Chlorophyta</taxon>
        <taxon>core chlorophytes</taxon>
        <taxon>Chlorophyceae</taxon>
        <taxon>CS clade</taxon>
        <taxon>Chlamydomonadales</taxon>
        <taxon>Chlamydomonadales incertae sedis</taxon>
        <taxon>Edaphochlamys</taxon>
    </lineage>
</organism>
<accession>A0A836BS67</accession>
<comment type="caution">
    <text evidence="1">The sequence shown here is derived from an EMBL/GenBank/DDBJ whole genome shotgun (WGS) entry which is preliminary data.</text>
</comment>
<proteinExistence type="predicted"/>
<dbReference type="AlphaFoldDB" id="A0A836BS67"/>
<protein>
    <submittedName>
        <fullName evidence="1">Uncharacterized protein</fullName>
    </submittedName>
</protein>
<evidence type="ECO:0000313" key="1">
    <source>
        <dbReference type="EMBL" id="KAG2487166.1"/>
    </source>
</evidence>
<keyword evidence="2" id="KW-1185">Reference proteome</keyword>
<sequence length="96" mass="9514">MAHEEKKPTSLLGKIGHGIDVVASTIEGGLGVGLDATGKAAGKAEDVVASVGKAACRSGGETVDKYAEHLSHGGVVGAAGQALGLKSDAPKEEHKK</sequence>
<name>A0A836BS67_9CHLO</name>
<evidence type="ECO:0000313" key="2">
    <source>
        <dbReference type="Proteomes" id="UP000612055"/>
    </source>
</evidence>
<reference evidence="1" key="1">
    <citation type="journal article" date="2020" name="bioRxiv">
        <title>Comparative genomics of Chlamydomonas.</title>
        <authorList>
            <person name="Craig R.J."/>
            <person name="Hasan A.R."/>
            <person name="Ness R.W."/>
            <person name="Keightley P.D."/>
        </authorList>
    </citation>
    <scope>NUCLEOTIDE SEQUENCE</scope>
    <source>
        <strain evidence="1">CCAP 11/70</strain>
    </source>
</reference>
<gene>
    <name evidence="1" type="ORF">HYH03_014148</name>
</gene>
<dbReference type="EMBL" id="JAEHOE010000100">
    <property type="protein sequence ID" value="KAG2487166.1"/>
    <property type="molecule type" value="Genomic_DNA"/>
</dbReference>